<evidence type="ECO:0000259" key="2">
    <source>
        <dbReference type="Pfam" id="PF09293"/>
    </source>
</evidence>
<dbReference type="GO" id="GO:0033567">
    <property type="term" value="P:DNA replication, Okazaki fragment processing"/>
    <property type="evidence" value="ECO:0007669"/>
    <property type="project" value="InterPro"/>
</dbReference>
<dbReference type="EMBL" id="LR796208">
    <property type="protein sequence ID" value="CAB4127406.1"/>
    <property type="molecule type" value="Genomic_DNA"/>
</dbReference>
<dbReference type="InterPro" id="IPR036276">
    <property type="entry name" value="T4_RNaseH_C"/>
</dbReference>
<sequence>MILLDYNQISLAAILPFKQDLAKGPEEARNLIRHVILSTILNYKKKYSSEHGSVVICCDGRKYWRKEVFQYYKGDRKKNRDKSDIDFNMVFSILDEMRADLINIFPYKVLHIDRAEADDVIAVLAEWSQTNELVEEGLERSPQKMMIVSSDHDFLQLQKWDNIYQFSPIIKKQLKMSKRDLYEKYITHIVKAGDDGIPGILGDDDTIVTEGKRMPRMSAKRLAEFLEHGKKACKNDQERRNWDRNEQLISFEKIPQDIKDIIINEYIQSIKKVDRMKIMNYLIQNKCRLLLNSLEEF</sequence>
<gene>
    <name evidence="3" type="ORF">UFOVP84_171</name>
</gene>
<reference evidence="3" key="1">
    <citation type="submission" date="2020-04" db="EMBL/GenBank/DDBJ databases">
        <authorList>
            <person name="Chiriac C."/>
            <person name="Salcher M."/>
            <person name="Ghai R."/>
            <person name="Kavagutti S V."/>
        </authorList>
    </citation>
    <scope>NUCLEOTIDE SEQUENCE</scope>
</reference>
<protein>
    <submittedName>
        <fullName evidence="3">RnaseH</fullName>
    </submittedName>
</protein>
<dbReference type="Gene3D" id="1.10.150.20">
    <property type="entry name" value="5' to 3' exonuclease, C-terminal subdomain"/>
    <property type="match status" value="1"/>
</dbReference>
<dbReference type="InterPro" id="IPR038969">
    <property type="entry name" value="FEN"/>
</dbReference>
<feature type="domain" description="5'-3' exonuclease alpha-helical arch N-terminal" evidence="1">
    <location>
        <begin position="35"/>
        <end position="185"/>
    </location>
</feature>
<dbReference type="Pfam" id="PF09293">
    <property type="entry name" value="RNaseH_C"/>
    <property type="match status" value="1"/>
</dbReference>
<dbReference type="PANTHER" id="PTHR42646:SF2">
    <property type="entry name" value="5'-3' EXONUCLEASE FAMILY PROTEIN"/>
    <property type="match status" value="1"/>
</dbReference>
<proteinExistence type="predicted"/>
<dbReference type="SUPFAM" id="SSF47807">
    <property type="entry name" value="5' to 3' exonuclease, C-terminal subdomain"/>
    <property type="match status" value="1"/>
</dbReference>
<dbReference type="InterPro" id="IPR029060">
    <property type="entry name" value="PIN-like_dom_sf"/>
</dbReference>
<feature type="domain" description="T4 RNase H C-terminal" evidence="2">
    <location>
        <begin position="195"/>
        <end position="297"/>
    </location>
</feature>
<dbReference type="Gene3D" id="3.40.50.1010">
    <property type="entry name" value="5'-nuclease"/>
    <property type="match status" value="1"/>
</dbReference>
<dbReference type="GO" id="GO:0017108">
    <property type="term" value="F:5'-flap endonuclease activity"/>
    <property type="evidence" value="ECO:0007669"/>
    <property type="project" value="InterPro"/>
</dbReference>
<dbReference type="InterPro" id="IPR020046">
    <property type="entry name" value="5-3_exonucl_a-hlix_arch_N"/>
</dbReference>
<dbReference type="SUPFAM" id="SSF88723">
    <property type="entry name" value="PIN domain-like"/>
    <property type="match status" value="1"/>
</dbReference>
<dbReference type="CDD" id="cd09860">
    <property type="entry name" value="PIN_T4-like"/>
    <property type="match status" value="1"/>
</dbReference>
<name>A0A6J5L2A0_9CAUD</name>
<dbReference type="GO" id="GO:0003677">
    <property type="term" value="F:DNA binding"/>
    <property type="evidence" value="ECO:0007669"/>
    <property type="project" value="InterPro"/>
</dbReference>
<evidence type="ECO:0000313" key="3">
    <source>
        <dbReference type="EMBL" id="CAB4127406.1"/>
    </source>
</evidence>
<dbReference type="PANTHER" id="PTHR42646">
    <property type="entry name" value="FLAP ENDONUCLEASE XNI"/>
    <property type="match status" value="1"/>
</dbReference>
<dbReference type="Pfam" id="PF02739">
    <property type="entry name" value="5_3_exonuc_N"/>
    <property type="match status" value="1"/>
</dbReference>
<evidence type="ECO:0000259" key="1">
    <source>
        <dbReference type="Pfam" id="PF02739"/>
    </source>
</evidence>
<dbReference type="InterPro" id="IPR036279">
    <property type="entry name" value="5-3_exonuclease_C_sf"/>
</dbReference>
<accession>A0A6J5L2A0</accession>
<organism evidence="3">
    <name type="scientific">uncultured Caudovirales phage</name>
    <dbReference type="NCBI Taxonomy" id="2100421"/>
    <lineage>
        <taxon>Viruses</taxon>
        <taxon>Duplodnaviria</taxon>
        <taxon>Heunggongvirae</taxon>
        <taxon>Uroviricota</taxon>
        <taxon>Caudoviricetes</taxon>
        <taxon>Peduoviridae</taxon>
        <taxon>Maltschvirus</taxon>
        <taxon>Maltschvirus maltsch</taxon>
    </lineage>
</organism>